<reference evidence="5" key="4">
    <citation type="submission" date="2024-05" db="EMBL/GenBank/DDBJ databases">
        <authorList>
            <person name="Sun Q."/>
            <person name="Zhou Y."/>
        </authorList>
    </citation>
    <scope>NUCLEOTIDE SEQUENCE</scope>
    <source>
        <strain evidence="5">CGMCC 1.11013</strain>
    </source>
</reference>
<dbReference type="InterPro" id="IPR022893">
    <property type="entry name" value="Shikimate_DH_fam"/>
</dbReference>
<dbReference type="OrthoDB" id="3609723at2"/>
<dbReference type="GO" id="GO:0009423">
    <property type="term" value="P:chorismate biosynthetic process"/>
    <property type="evidence" value="ECO:0007669"/>
    <property type="project" value="TreeGrafter"/>
</dbReference>
<reference evidence="8" key="3">
    <citation type="journal article" date="2019" name="Int. J. Syst. Evol. Microbiol.">
        <title>The Global Catalogue of Microorganisms (GCM) 10K type strain sequencing project: providing services to taxonomists for standard genome sequencing and annotation.</title>
        <authorList>
            <consortium name="The Broad Institute Genomics Platform"/>
            <consortium name="The Broad Institute Genome Sequencing Center for Infectious Disease"/>
            <person name="Wu L."/>
            <person name="Ma J."/>
        </authorList>
    </citation>
    <scope>NUCLEOTIDE SEQUENCE [LARGE SCALE GENOMIC DNA]</scope>
    <source>
        <strain evidence="8">CGMCC 1.11013</strain>
    </source>
</reference>
<evidence type="ECO:0000313" key="6">
    <source>
        <dbReference type="EMBL" id="KDR32146.1"/>
    </source>
</evidence>
<dbReference type="SUPFAM" id="SSF53223">
    <property type="entry name" value="Aminoacid dehydrogenase-like, N-terminal domain"/>
    <property type="match status" value="1"/>
</dbReference>
<keyword evidence="3" id="KW-0057">Aromatic amino acid biosynthesis</keyword>
<evidence type="ECO:0000259" key="4">
    <source>
        <dbReference type="Pfam" id="PF08501"/>
    </source>
</evidence>
<feature type="domain" description="Shikimate dehydrogenase substrate binding N-terminal" evidence="4">
    <location>
        <begin position="15"/>
        <end position="97"/>
    </location>
</feature>
<protein>
    <submittedName>
        <fullName evidence="5">Shikimate 5-dehydrogenase</fullName>
    </submittedName>
    <submittedName>
        <fullName evidence="6">Shikimate dehydrogenase</fullName>
    </submittedName>
</protein>
<keyword evidence="8" id="KW-1185">Reference proteome</keyword>
<dbReference type="GO" id="GO:0009073">
    <property type="term" value="P:aromatic amino acid family biosynthetic process"/>
    <property type="evidence" value="ECO:0007669"/>
    <property type="project" value="UniProtKB-KW"/>
</dbReference>
<reference evidence="5" key="1">
    <citation type="journal article" date="2014" name="Int. J. Syst. Evol. Microbiol.">
        <title>Complete genome of a new Firmicutes species belonging to the dominant human colonic microbiota ('Ruminococcus bicirculans') reveals two chromosomes and a selective capacity to utilize plant glucans.</title>
        <authorList>
            <consortium name="NISC Comparative Sequencing Program"/>
            <person name="Wegmann U."/>
            <person name="Louis P."/>
            <person name="Goesmann A."/>
            <person name="Henrissat B."/>
            <person name="Duncan S.H."/>
            <person name="Flint H.J."/>
        </authorList>
    </citation>
    <scope>NUCLEOTIDE SEQUENCE</scope>
    <source>
        <strain evidence="5">CGMCC 1.11013</strain>
    </source>
</reference>
<evidence type="ECO:0000256" key="3">
    <source>
        <dbReference type="ARBA" id="ARBA00023141"/>
    </source>
</evidence>
<accession>A0A069P4E3</accession>
<comment type="caution">
    <text evidence="6">The sequence shown here is derived from an EMBL/GenBank/DDBJ whole genome shotgun (WGS) entry which is preliminary data.</text>
</comment>
<dbReference type="PANTHER" id="PTHR21089">
    <property type="entry name" value="SHIKIMATE DEHYDROGENASE"/>
    <property type="match status" value="1"/>
</dbReference>
<dbReference type="Proteomes" id="UP000027439">
    <property type="component" value="Unassembled WGS sequence"/>
</dbReference>
<proteinExistence type="predicted"/>
<evidence type="ECO:0000313" key="8">
    <source>
        <dbReference type="Proteomes" id="UP000597138"/>
    </source>
</evidence>
<dbReference type="RefSeq" id="WP_035967253.1">
    <property type="nucleotide sequence ID" value="NZ_BMEG01000006.1"/>
</dbReference>
<dbReference type="GO" id="GO:0019632">
    <property type="term" value="P:shikimate metabolic process"/>
    <property type="evidence" value="ECO:0007669"/>
    <property type="project" value="TreeGrafter"/>
</dbReference>
<dbReference type="GO" id="GO:0050661">
    <property type="term" value="F:NADP binding"/>
    <property type="evidence" value="ECO:0007669"/>
    <property type="project" value="TreeGrafter"/>
</dbReference>
<dbReference type="Gene3D" id="3.40.50.10860">
    <property type="entry name" value="Leucine Dehydrogenase, chain A, domain 1"/>
    <property type="match status" value="1"/>
</dbReference>
<dbReference type="InterPro" id="IPR036291">
    <property type="entry name" value="NAD(P)-bd_dom_sf"/>
</dbReference>
<dbReference type="STRING" id="1071679.BG57_11880"/>
<dbReference type="PANTHER" id="PTHR21089:SF1">
    <property type="entry name" value="BIFUNCTIONAL 3-DEHYDROQUINATE DEHYDRATASE_SHIKIMATE DEHYDROGENASE, CHLOROPLASTIC"/>
    <property type="match status" value="1"/>
</dbReference>
<dbReference type="Pfam" id="PF08501">
    <property type="entry name" value="Shikimate_dh_N"/>
    <property type="match status" value="1"/>
</dbReference>
<gene>
    <name evidence="6" type="ORF">BG57_11880</name>
    <name evidence="5" type="ORF">GCM10010985_36450</name>
</gene>
<keyword evidence="2" id="KW-0560">Oxidoreductase</keyword>
<name>A0A069P4E3_9BURK</name>
<dbReference type="AlphaFoldDB" id="A0A069P4E3"/>
<organism evidence="6 7">
    <name type="scientific">Caballeronia grimmiae</name>
    <dbReference type="NCBI Taxonomy" id="1071679"/>
    <lineage>
        <taxon>Bacteria</taxon>
        <taxon>Pseudomonadati</taxon>
        <taxon>Pseudomonadota</taxon>
        <taxon>Betaproteobacteria</taxon>
        <taxon>Burkholderiales</taxon>
        <taxon>Burkholderiaceae</taxon>
        <taxon>Caballeronia</taxon>
    </lineage>
</organism>
<dbReference type="EMBL" id="BMEG01000006">
    <property type="protein sequence ID" value="GGD78709.1"/>
    <property type="molecule type" value="Genomic_DNA"/>
</dbReference>
<evidence type="ECO:0000256" key="1">
    <source>
        <dbReference type="ARBA" id="ARBA00004871"/>
    </source>
</evidence>
<dbReference type="GO" id="GO:0005829">
    <property type="term" value="C:cytosol"/>
    <property type="evidence" value="ECO:0007669"/>
    <property type="project" value="TreeGrafter"/>
</dbReference>
<dbReference type="SUPFAM" id="SSF51735">
    <property type="entry name" value="NAD(P)-binding Rossmann-fold domains"/>
    <property type="match status" value="1"/>
</dbReference>
<keyword evidence="3" id="KW-0028">Amino-acid biosynthesis</keyword>
<dbReference type="Proteomes" id="UP000597138">
    <property type="component" value="Unassembled WGS sequence"/>
</dbReference>
<dbReference type="Gene3D" id="3.40.50.720">
    <property type="entry name" value="NAD(P)-binding Rossmann-like Domain"/>
    <property type="match status" value="1"/>
</dbReference>
<dbReference type="eggNOG" id="COG0169">
    <property type="taxonomic scope" value="Bacteria"/>
</dbReference>
<evidence type="ECO:0000313" key="7">
    <source>
        <dbReference type="Proteomes" id="UP000027439"/>
    </source>
</evidence>
<dbReference type="InterPro" id="IPR046346">
    <property type="entry name" value="Aminoacid_DH-like_N_sf"/>
</dbReference>
<comment type="pathway">
    <text evidence="1">Metabolic intermediate biosynthesis; chorismate biosynthesis; chorismate from D-erythrose 4-phosphate and phosphoenolpyruvate: step 4/7.</text>
</comment>
<evidence type="ECO:0000256" key="2">
    <source>
        <dbReference type="ARBA" id="ARBA00023002"/>
    </source>
</evidence>
<dbReference type="GO" id="GO:0004764">
    <property type="term" value="F:shikimate 3-dehydrogenase (NADP+) activity"/>
    <property type="evidence" value="ECO:0007669"/>
    <property type="project" value="InterPro"/>
</dbReference>
<sequence length="267" mass="27721">MSTPAITGKTRLFCIVGDPIVQVRSPQVYTEQFAAAGIDAVLVPMQVSADRCAEIIPALMALGNLDGLLVTAPLKARVAAFADRFGPTASCIGAVNALRREADGSWTGDMFDGEGFVRGLLAKGARVRGRRVLQFGAGGAGSAIACALANAGVRSIRIVNPDPRQTQSLIASLAKVFPECDVQAASDDRSDIDMIVNASPVGMRPDDGLPGDLGALTSDTLIGDVVLSSTPTAIVQAALDHGCQWADGRDMHAGQIGAIMNFFVART</sequence>
<dbReference type="InterPro" id="IPR013708">
    <property type="entry name" value="Shikimate_DH-bd_N"/>
</dbReference>
<reference evidence="6 7" key="2">
    <citation type="submission" date="2014-03" db="EMBL/GenBank/DDBJ databases">
        <title>Draft Genome Sequences of Four Burkholderia Strains.</title>
        <authorList>
            <person name="Liu X.Y."/>
            <person name="Li C.X."/>
            <person name="Xu J.H."/>
        </authorList>
    </citation>
    <scope>NUCLEOTIDE SEQUENCE [LARGE SCALE GENOMIC DNA]</scope>
    <source>
        <strain evidence="6 7">R27</strain>
    </source>
</reference>
<dbReference type="EMBL" id="JFHE01000020">
    <property type="protein sequence ID" value="KDR32146.1"/>
    <property type="molecule type" value="Genomic_DNA"/>
</dbReference>
<evidence type="ECO:0000313" key="5">
    <source>
        <dbReference type="EMBL" id="GGD78709.1"/>
    </source>
</evidence>